<dbReference type="AlphaFoldDB" id="A0A7S3S988"/>
<proteinExistence type="predicted"/>
<name>A0A7S3S988_9SPIT</name>
<protein>
    <submittedName>
        <fullName evidence="1">Uncharacterized protein</fullName>
    </submittedName>
</protein>
<sequence length="149" mass="16866">MASTNDAQLRWLSQCEEDVVQDDLTQLVSETRGVMEKLADAAVKLGAWQMVLWQPRYVYAETDSLCYQKVSTNDKPIGRPKKVPFSSISKVDELEYGEFVVQSSGRDYTFKAVDTNQCTVMVHNLRQLLARYRETHDAGGSRLSLKRGA</sequence>
<evidence type="ECO:0000313" key="1">
    <source>
        <dbReference type="EMBL" id="CAE0547496.1"/>
    </source>
</evidence>
<dbReference type="EMBL" id="HBIQ01035645">
    <property type="protein sequence ID" value="CAE0547496.1"/>
    <property type="molecule type" value="Transcribed_RNA"/>
</dbReference>
<accession>A0A7S3S988</accession>
<reference evidence="1" key="1">
    <citation type="submission" date="2021-01" db="EMBL/GenBank/DDBJ databases">
        <authorList>
            <person name="Corre E."/>
            <person name="Pelletier E."/>
            <person name="Niang G."/>
            <person name="Scheremetjew M."/>
            <person name="Finn R."/>
            <person name="Kale V."/>
            <person name="Holt S."/>
            <person name="Cochrane G."/>
            <person name="Meng A."/>
            <person name="Brown T."/>
            <person name="Cohen L."/>
        </authorList>
    </citation>
    <scope>NUCLEOTIDE SEQUENCE</scope>
    <source>
        <strain evidence="1">SPMC142</strain>
    </source>
</reference>
<gene>
    <name evidence="1" type="ORF">SACU0126_LOCUS11545</name>
</gene>
<organism evidence="1">
    <name type="scientific">Strombidinopsis acuminata</name>
    <dbReference type="NCBI Taxonomy" id="141414"/>
    <lineage>
        <taxon>Eukaryota</taxon>
        <taxon>Sar</taxon>
        <taxon>Alveolata</taxon>
        <taxon>Ciliophora</taxon>
        <taxon>Intramacronucleata</taxon>
        <taxon>Spirotrichea</taxon>
        <taxon>Choreotrichia</taxon>
        <taxon>Choreotrichida</taxon>
        <taxon>Strombidinopsidae</taxon>
        <taxon>Strombidinopsis</taxon>
    </lineage>
</organism>